<protein>
    <submittedName>
        <fullName evidence="1">Uncharacterized protein</fullName>
    </submittedName>
</protein>
<evidence type="ECO:0000313" key="1">
    <source>
        <dbReference type="EMBL" id="KAG5473175.1"/>
    </source>
</evidence>
<gene>
    <name evidence="1" type="ORF">CUR178_03094</name>
</gene>
<organism evidence="1 2">
    <name type="scientific">Leishmania enriettii</name>
    <dbReference type="NCBI Taxonomy" id="5663"/>
    <lineage>
        <taxon>Eukaryota</taxon>
        <taxon>Discoba</taxon>
        <taxon>Euglenozoa</taxon>
        <taxon>Kinetoplastea</taxon>
        <taxon>Metakinetoplastina</taxon>
        <taxon>Trypanosomatida</taxon>
        <taxon>Trypanosomatidae</taxon>
        <taxon>Leishmaniinae</taxon>
        <taxon>Leishmania</taxon>
    </lineage>
</organism>
<comment type="caution">
    <text evidence="1">The sequence shown here is derived from an EMBL/GenBank/DDBJ whole genome shotgun (WGS) entry which is preliminary data.</text>
</comment>
<evidence type="ECO:0000313" key="2">
    <source>
        <dbReference type="Proteomes" id="UP000674179"/>
    </source>
</evidence>
<sequence length="82" mass="8806">MRSCLGEKLVFSTDFQSDQKGMLLNPVVVVVGALSLSECWHLKRCGHLRLDGLWHGAAALCSGRDALVSWSVPTGAIVRGVV</sequence>
<keyword evidence="2" id="KW-1185">Reference proteome</keyword>
<dbReference type="Proteomes" id="UP000674179">
    <property type="component" value="Chromosome 30"/>
</dbReference>
<dbReference type="KEGG" id="lenr:94170341"/>
<reference evidence="1 2" key="1">
    <citation type="submission" date="2021-02" db="EMBL/GenBank/DDBJ databases">
        <title>Leishmania (Mundinia) enrietti genome sequencing and assembly.</title>
        <authorList>
            <person name="Almutairi H."/>
            <person name="Gatherer D."/>
        </authorList>
    </citation>
    <scope>NUCLEOTIDE SEQUENCE [LARGE SCALE GENOMIC DNA]</scope>
    <source>
        <strain evidence="1">CUR178</strain>
    </source>
</reference>
<dbReference type="GeneID" id="94170341"/>
<accession>A0A836GWG6</accession>
<dbReference type="RefSeq" id="XP_067690934.1">
    <property type="nucleotide sequence ID" value="XM_067834831.1"/>
</dbReference>
<name>A0A836GWG6_LEIEN</name>
<dbReference type="EMBL" id="JAFHKP010000030">
    <property type="protein sequence ID" value="KAG5473175.1"/>
    <property type="molecule type" value="Genomic_DNA"/>
</dbReference>
<proteinExistence type="predicted"/>
<dbReference type="AlphaFoldDB" id="A0A836GWG6"/>